<evidence type="ECO:0000313" key="2">
    <source>
        <dbReference type="EMBL" id="KKL63860.1"/>
    </source>
</evidence>
<dbReference type="AlphaFoldDB" id="A0A0F9G2T9"/>
<sequence>MAGPSNEELLRSLGLRGIVESAPAELVEAVIEQESGGDPNAVGAPIPGRTERAQGLMQLLPSTFKALGGRGDPLDPVENKR</sequence>
<dbReference type="CDD" id="cd00254">
    <property type="entry name" value="LT-like"/>
    <property type="match status" value="1"/>
</dbReference>
<accession>A0A0F9G2T9</accession>
<gene>
    <name evidence="2" type="ORF">LCGC14_2170870</name>
</gene>
<feature type="non-terminal residue" evidence="2">
    <location>
        <position position="81"/>
    </location>
</feature>
<proteinExistence type="predicted"/>
<dbReference type="InterPro" id="IPR023346">
    <property type="entry name" value="Lysozyme-like_dom_sf"/>
</dbReference>
<dbReference type="Pfam" id="PF01464">
    <property type="entry name" value="SLT"/>
    <property type="match status" value="1"/>
</dbReference>
<organism evidence="2">
    <name type="scientific">marine sediment metagenome</name>
    <dbReference type="NCBI Taxonomy" id="412755"/>
    <lineage>
        <taxon>unclassified sequences</taxon>
        <taxon>metagenomes</taxon>
        <taxon>ecological metagenomes</taxon>
    </lineage>
</organism>
<dbReference type="InterPro" id="IPR008258">
    <property type="entry name" value="Transglycosylase_SLT_dom_1"/>
</dbReference>
<protein>
    <recommendedName>
        <fullName evidence="1">Transglycosylase SLT domain-containing protein</fullName>
    </recommendedName>
</protein>
<dbReference type="EMBL" id="LAZR01028026">
    <property type="protein sequence ID" value="KKL63860.1"/>
    <property type="molecule type" value="Genomic_DNA"/>
</dbReference>
<name>A0A0F9G2T9_9ZZZZ</name>
<evidence type="ECO:0000259" key="1">
    <source>
        <dbReference type="Pfam" id="PF01464"/>
    </source>
</evidence>
<dbReference type="SUPFAM" id="SSF53955">
    <property type="entry name" value="Lysozyme-like"/>
    <property type="match status" value="1"/>
</dbReference>
<dbReference type="Gene3D" id="1.10.530.10">
    <property type="match status" value="1"/>
</dbReference>
<feature type="domain" description="Transglycosylase SLT" evidence="1">
    <location>
        <begin position="23"/>
        <end position="78"/>
    </location>
</feature>
<comment type="caution">
    <text evidence="2">The sequence shown here is derived from an EMBL/GenBank/DDBJ whole genome shotgun (WGS) entry which is preliminary data.</text>
</comment>
<reference evidence="2" key="1">
    <citation type="journal article" date="2015" name="Nature">
        <title>Complex archaea that bridge the gap between prokaryotes and eukaryotes.</title>
        <authorList>
            <person name="Spang A."/>
            <person name="Saw J.H."/>
            <person name="Jorgensen S.L."/>
            <person name="Zaremba-Niedzwiedzka K."/>
            <person name="Martijn J."/>
            <person name="Lind A.E."/>
            <person name="van Eijk R."/>
            <person name="Schleper C."/>
            <person name="Guy L."/>
            <person name="Ettema T.J."/>
        </authorList>
    </citation>
    <scope>NUCLEOTIDE SEQUENCE</scope>
</reference>